<feature type="non-terminal residue" evidence="3">
    <location>
        <position position="91"/>
    </location>
</feature>
<feature type="non-terminal residue" evidence="3">
    <location>
        <position position="1"/>
    </location>
</feature>
<reference evidence="3 4" key="1">
    <citation type="submission" date="2023-10" db="EMBL/GenBank/DDBJ databases">
        <title>Screening of Alkalihalobacillus lindianensis BZ-TG-R113 and Its Alleviation of Salt Stress on Rapeseed Growth.</title>
        <authorList>
            <person name="Zhao B."/>
            <person name="Guo T."/>
        </authorList>
    </citation>
    <scope>NUCLEOTIDE SEQUENCE [LARGE SCALE GENOMIC DNA]</scope>
    <source>
        <strain evidence="3 4">BZ-TG-R113</strain>
    </source>
</reference>
<proteinExistence type="predicted"/>
<gene>
    <name evidence="3" type="ORF">RYX56_22410</name>
</gene>
<keyword evidence="2" id="KW-0732">Signal</keyword>
<organism evidence="3 4">
    <name type="scientific">Alkalihalophilus lindianensis</name>
    <dbReference type="NCBI Taxonomy" id="1630542"/>
    <lineage>
        <taxon>Bacteria</taxon>
        <taxon>Bacillati</taxon>
        <taxon>Bacillota</taxon>
        <taxon>Bacilli</taxon>
        <taxon>Bacillales</taxon>
        <taxon>Bacillaceae</taxon>
        <taxon>Alkalihalophilus</taxon>
    </lineage>
</organism>
<dbReference type="Proteomes" id="UP001287282">
    <property type="component" value="Unassembled WGS sequence"/>
</dbReference>
<keyword evidence="4" id="KW-1185">Reference proteome</keyword>
<name>A0ABU3XGV3_9BACI</name>
<feature type="region of interest" description="Disordered" evidence="1">
    <location>
        <begin position="67"/>
        <end position="91"/>
    </location>
</feature>
<evidence type="ECO:0000313" key="4">
    <source>
        <dbReference type="Proteomes" id="UP001287282"/>
    </source>
</evidence>
<comment type="caution">
    <text evidence="3">The sequence shown here is derived from an EMBL/GenBank/DDBJ whole genome shotgun (WGS) entry which is preliminary data.</text>
</comment>
<sequence>PTLPPTAPASAAFVAPLAAAAAFDAVPPDDVLDAHLGRLLASAPCPAPDGFTQRVIAALPPLPLAPAARPARRSQARFASVRPAEARPASP</sequence>
<dbReference type="EMBL" id="JAWJBA010000316">
    <property type="protein sequence ID" value="MDV2687106.1"/>
    <property type="molecule type" value="Genomic_DNA"/>
</dbReference>
<dbReference type="RefSeq" id="WP_317124129.1">
    <property type="nucleotide sequence ID" value="NZ_JAWJBA010000316.1"/>
</dbReference>
<accession>A0ABU3XGV3</accession>
<evidence type="ECO:0000313" key="3">
    <source>
        <dbReference type="EMBL" id="MDV2687106.1"/>
    </source>
</evidence>
<evidence type="ECO:0000256" key="1">
    <source>
        <dbReference type="SAM" id="MobiDB-lite"/>
    </source>
</evidence>
<feature type="signal peptide" evidence="2">
    <location>
        <begin position="1"/>
        <end position="20"/>
    </location>
</feature>
<feature type="chain" id="PRO_5045175193" evidence="2">
    <location>
        <begin position="21"/>
        <end position="91"/>
    </location>
</feature>
<protein>
    <submittedName>
        <fullName evidence="3">Uncharacterized protein</fullName>
    </submittedName>
</protein>
<evidence type="ECO:0000256" key="2">
    <source>
        <dbReference type="SAM" id="SignalP"/>
    </source>
</evidence>